<proteinExistence type="predicted"/>
<evidence type="ECO:0000256" key="1">
    <source>
        <dbReference type="SAM" id="MobiDB-lite"/>
    </source>
</evidence>
<protein>
    <submittedName>
        <fullName evidence="2">Putative RecT family protein</fullName>
    </submittedName>
</protein>
<feature type="region of interest" description="Disordered" evidence="1">
    <location>
        <begin position="267"/>
        <end position="288"/>
    </location>
</feature>
<dbReference type="InterPro" id="IPR018330">
    <property type="entry name" value="RecT_fam"/>
</dbReference>
<evidence type="ECO:0000313" key="2">
    <source>
        <dbReference type="EMBL" id="ASF00765.1"/>
    </source>
</evidence>
<sequence length="288" mass="32479">MDKVATNNSLKQAMQQAPTTNDLAPKTLGVKALIKSESVQKSFNDVLKDKATSFTTNVLSLVKNDTYLAQSEPMSIITGAMTAATLDLPLDKNLGYAYLVPFKDYKNGNVQKAQFILGYKGYIQLAQRSGRYKALNVTPVYEGELVSWNRLTEEIDFDPEKRVSDVVIGYCGHFELLNGFKKTVYWTKQEVEYHRMKHNKARDKKTLSGVWASDYDSMACKTVLRNLLSKWGILSIEMQTAEIRDERTMDLDTETNEIKIAEPVFEQSEGTPQNFDAETGEILEGEIS</sequence>
<reference evidence="2" key="2">
    <citation type="journal article" date="2017" name="Nat. Commun.">
        <title>Single-virus genomics reveals hidden cosmopolitan and abundant viruses.</title>
        <authorList>
            <person name="Martinez-Hernandez F."/>
            <person name="Fornas O."/>
            <person name="Lluesma Gomez M."/>
            <person name="Bolduc B."/>
            <person name="de la Cruz Pena M.J."/>
            <person name="Martinez J.M."/>
            <person name="Anton J."/>
            <person name="Gasol J.M."/>
            <person name="Rosselli R."/>
            <person name="Rodriguez-Valera F."/>
            <person name="Sullivan M.B."/>
            <person name="Acinas S.G."/>
            <person name="Martinez-Garcia M."/>
        </authorList>
    </citation>
    <scope>NUCLEOTIDE SEQUENCE</scope>
</reference>
<accession>A0A218MNB3</accession>
<dbReference type="GO" id="GO:0003677">
    <property type="term" value="F:DNA binding"/>
    <property type="evidence" value="ECO:0007669"/>
    <property type="project" value="InterPro"/>
</dbReference>
<dbReference type="InterPro" id="IPR004590">
    <property type="entry name" value="ssDNA_annealing_RecT"/>
</dbReference>
<dbReference type="EMBL" id="KY052855">
    <property type="protein sequence ID" value="ASF00765.1"/>
    <property type="molecule type" value="Genomic_DNA"/>
</dbReference>
<organism evidence="2">
    <name type="scientific">uncultured virus</name>
    <dbReference type="NCBI Taxonomy" id="340016"/>
    <lineage>
        <taxon>Viruses</taxon>
        <taxon>environmental samples</taxon>
    </lineage>
</organism>
<name>A0A218MNB3_9VIRU</name>
<feature type="compositionally biased region" description="Acidic residues" evidence="1">
    <location>
        <begin position="278"/>
        <end position="288"/>
    </location>
</feature>
<dbReference type="NCBIfam" id="TIGR00616">
    <property type="entry name" value="rect"/>
    <property type="match status" value="1"/>
</dbReference>
<dbReference type="Pfam" id="PF03837">
    <property type="entry name" value="RecT"/>
    <property type="match status" value="1"/>
</dbReference>
<dbReference type="GO" id="GO:0006259">
    <property type="term" value="P:DNA metabolic process"/>
    <property type="evidence" value="ECO:0007669"/>
    <property type="project" value="InterPro"/>
</dbReference>
<reference evidence="2" key="1">
    <citation type="submission" date="2016-10" db="EMBL/GenBank/DDBJ databases">
        <authorList>
            <person name="Varghese N."/>
        </authorList>
    </citation>
    <scope>NUCLEOTIDE SEQUENCE</scope>
</reference>